<evidence type="ECO:0000256" key="1">
    <source>
        <dbReference type="ARBA" id="ARBA00004123"/>
    </source>
</evidence>
<evidence type="ECO:0000256" key="5">
    <source>
        <dbReference type="ARBA" id="ARBA00023015"/>
    </source>
</evidence>
<feature type="compositionally biased region" description="Polar residues" evidence="11">
    <location>
        <begin position="402"/>
        <end position="411"/>
    </location>
</feature>
<comment type="subcellular location">
    <subcellularLocation>
        <location evidence="2">Membrane</location>
        <topology evidence="2">Single-pass membrane protein</topology>
    </subcellularLocation>
    <subcellularLocation>
        <location evidence="1">Nucleus</location>
    </subcellularLocation>
</comment>
<dbReference type="Proteomes" id="UP000009183">
    <property type="component" value="Chromosome 15"/>
</dbReference>
<evidence type="ECO:0000256" key="8">
    <source>
        <dbReference type="ARBA" id="ARBA00023159"/>
    </source>
</evidence>
<evidence type="ECO:0000256" key="4">
    <source>
        <dbReference type="ARBA" id="ARBA00022989"/>
    </source>
</evidence>
<proteinExistence type="predicted"/>
<dbReference type="InParanoid" id="F6I305"/>
<keyword evidence="8" id="KW-0010">Activator</keyword>
<dbReference type="GO" id="GO:0005634">
    <property type="term" value="C:nucleus"/>
    <property type="evidence" value="ECO:0007669"/>
    <property type="project" value="UniProtKB-SubCell"/>
</dbReference>
<gene>
    <name evidence="14" type="ordered locus">VIT_15s0048g02270</name>
</gene>
<evidence type="ECO:0000256" key="11">
    <source>
        <dbReference type="SAM" id="MobiDB-lite"/>
    </source>
</evidence>
<dbReference type="PANTHER" id="PTHR31744:SF216">
    <property type="entry name" value="NAC TRANSCRIPTION FACTOR"/>
    <property type="match status" value="1"/>
</dbReference>
<feature type="region of interest" description="Disordered" evidence="11">
    <location>
        <begin position="318"/>
        <end position="425"/>
    </location>
</feature>
<keyword evidence="7 12" id="KW-0472">Membrane</keyword>
<feature type="domain" description="NAC" evidence="13">
    <location>
        <begin position="14"/>
        <end position="162"/>
    </location>
</feature>
<evidence type="ECO:0000256" key="2">
    <source>
        <dbReference type="ARBA" id="ARBA00004167"/>
    </source>
</evidence>
<dbReference type="GO" id="GO:0016020">
    <property type="term" value="C:membrane"/>
    <property type="evidence" value="ECO:0007669"/>
    <property type="project" value="UniProtKB-SubCell"/>
</dbReference>
<dbReference type="GO" id="GO:0000976">
    <property type="term" value="F:transcription cis-regulatory region binding"/>
    <property type="evidence" value="ECO:0007669"/>
    <property type="project" value="UniProtKB-ARBA"/>
</dbReference>
<dbReference type="eggNOG" id="ENOG502QQI4">
    <property type="taxonomic scope" value="Eukaryota"/>
</dbReference>
<dbReference type="AlphaFoldDB" id="F6I305"/>
<dbReference type="InterPro" id="IPR036093">
    <property type="entry name" value="NAC_dom_sf"/>
</dbReference>
<protein>
    <recommendedName>
        <fullName evidence="13">NAC domain-containing protein</fullName>
    </recommendedName>
</protein>
<organism evidence="14 15">
    <name type="scientific">Vitis vinifera</name>
    <name type="common">Grape</name>
    <dbReference type="NCBI Taxonomy" id="29760"/>
    <lineage>
        <taxon>Eukaryota</taxon>
        <taxon>Viridiplantae</taxon>
        <taxon>Streptophyta</taxon>
        <taxon>Embryophyta</taxon>
        <taxon>Tracheophyta</taxon>
        <taxon>Spermatophyta</taxon>
        <taxon>Magnoliopsida</taxon>
        <taxon>eudicotyledons</taxon>
        <taxon>Gunneridae</taxon>
        <taxon>Pentapetalae</taxon>
        <taxon>rosids</taxon>
        <taxon>Vitales</taxon>
        <taxon>Vitaceae</taxon>
        <taxon>Viteae</taxon>
        <taxon>Vitis</taxon>
    </lineage>
</organism>
<dbReference type="Pfam" id="PF02365">
    <property type="entry name" value="NAM"/>
    <property type="match status" value="1"/>
</dbReference>
<dbReference type="SUPFAM" id="SSF101941">
    <property type="entry name" value="NAC domain"/>
    <property type="match status" value="1"/>
</dbReference>
<dbReference type="ExpressionAtlas" id="F6I305">
    <property type="expression patterns" value="baseline and differential"/>
</dbReference>
<reference evidence="15" key="1">
    <citation type="journal article" date="2007" name="Nature">
        <title>The grapevine genome sequence suggests ancestral hexaploidization in major angiosperm phyla.</title>
        <authorList>
            <consortium name="The French-Italian Public Consortium for Grapevine Genome Characterization."/>
            <person name="Jaillon O."/>
            <person name="Aury J.-M."/>
            <person name="Noel B."/>
            <person name="Policriti A."/>
            <person name="Clepet C."/>
            <person name="Casagrande A."/>
            <person name="Choisne N."/>
            <person name="Aubourg S."/>
            <person name="Vitulo N."/>
            <person name="Jubin C."/>
            <person name="Vezzi A."/>
            <person name="Legeai F."/>
            <person name="Hugueney P."/>
            <person name="Dasilva C."/>
            <person name="Horner D."/>
            <person name="Mica E."/>
            <person name="Jublot D."/>
            <person name="Poulain J."/>
            <person name="Bruyere C."/>
            <person name="Billault A."/>
            <person name="Segurens B."/>
            <person name="Gouyvenoux M."/>
            <person name="Ugarte E."/>
            <person name="Cattonaro F."/>
            <person name="Anthouard V."/>
            <person name="Vico V."/>
            <person name="Del Fabbro C."/>
            <person name="Alaux M."/>
            <person name="Di Gaspero G."/>
            <person name="Dumas V."/>
            <person name="Felice N."/>
            <person name="Paillard S."/>
            <person name="Juman I."/>
            <person name="Moroldo M."/>
            <person name="Scalabrin S."/>
            <person name="Canaguier A."/>
            <person name="Le Clainche I."/>
            <person name="Malacrida G."/>
            <person name="Durand E."/>
            <person name="Pesole G."/>
            <person name="Laucou V."/>
            <person name="Chatelet P."/>
            <person name="Merdinoglu D."/>
            <person name="Delledonne M."/>
            <person name="Pezzotti M."/>
            <person name="Lecharny A."/>
            <person name="Scarpelli C."/>
            <person name="Artiguenave F."/>
            <person name="Pe M.E."/>
            <person name="Valle G."/>
            <person name="Morgante M."/>
            <person name="Caboche M."/>
            <person name="Adam-Blondon A.-F."/>
            <person name="Weissenbach J."/>
            <person name="Quetier F."/>
            <person name="Wincker P."/>
        </authorList>
    </citation>
    <scope>NUCLEOTIDE SEQUENCE [LARGE SCALE GENOMIC DNA]</scope>
    <source>
        <strain evidence="15">cv. Pinot noir / PN40024</strain>
    </source>
</reference>
<feature type="compositionally biased region" description="Basic and acidic residues" evidence="11">
    <location>
        <begin position="473"/>
        <end position="505"/>
    </location>
</feature>
<keyword evidence="3 12" id="KW-0812">Transmembrane</keyword>
<dbReference type="InterPro" id="IPR003441">
    <property type="entry name" value="NAC-dom"/>
</dbReference>
<dbReference type="GO" id="GO:0006355">
    <property type="term" value="P:regulation of DNA-templated transcription"/>
    <property type="evidence" value="ECO:0007669"/>
    <property type="project" value="InterPro"/>
</dbReference>
<keyword evidence="9" id="KW-0804">Transcription</keyword>
<keyword evidence="15" id="KW-1185">Reference proteome</keyword>
<evidence type="ECO:0000259" key="13">
    <source>
        <dbReference type="PROSITE" id="PS51005"/>
    </source>
</evidence>
<feature type="compositionally biased region" description="Basic and acidic residues" evidence="11">
    <location>
        <begin position="413"/>
        <end position="425"/>
    </location>
</feature>
<dbReference type="EMBL" id="FN596739">
    <property type="protein sequence ID" value="CCB61322.1"/>
    <property type="molecule type" value="Genomic_DNA"/>
</dbReference>
<feature type="compositionally biased region" description="Polar residues" evidence="11">
    <location>
        <begin position="367"/>
        <end position="387"/>
    </location>
</feature>
<keyword evidence="10" id="KW-0539">Nucleus</keyword>
<dbReference type="PANTHER" id="PTHR31744">
    <property type="entry name" value="PROTEIN CUP-SHAPED COTYLEDON 2-RELATED"/>
    <property type="match status" value="1"/>
</dbReference>
<name>F6I305_VITVI</name>
<accession>F6I305</accession>
<evidence type="ECO:0000256" key="12">
    <source>
        <dbReference type="SAM" id="Phobius"/>
    </source>
</evidence>
<evidence type="ECO:0000256" key="10">
    <source>
        <dbReference type="ARBA" id="ARBA00023242"/>
    </source>
</evidence>
<evidence type="ECO:0000256" key="9">
    <source>
        <dbReference type="ARBA" id="ARBA00023163"/>
    </source>
</evidence>
<evidence type="ECO:0000313" key="14">
    <source>
        <dbReference type="EMBL" id="CCB61322.1"/>
    </source>
</evidence>
<dbReference type="STRING" id="29760.F6I305"/>
<feature type="transmembrane region" description="Helical" evidence="12">
    <location>
        <begin position="553"/>
        <end position="573"/>
    </location>
</feature>
<dbReference type="Gene3D" id="2.170.150.80">
    <property type="entry name" value="NAC domain"/>
    <property type="match status" value="1"/>
</dbReference>
<dbReference type="PaxDb" id="29760-VIT_15s0048g02270.t01"/>
<dbReference type="PROSITE" id="PS51005">
    <property type="entry name" value="NAC"/>
    <property type="match status" value="1"/>
</dbReference>
<evidence type="ECO:0000256" key="7">
    <source>
        <dbReference type="ARBA" id="ARBA00023136"/>
    </source>
</evidence>
<dbReference type="HOGENOM" id="CLU_040480_1_0_1"/>
<evidence type="ECO:0000256" key="3">
    <source>
        <dbReference type="ARBA" id="ARBA00022692"/>
    </source>
</evidence>
<keyword evidence="4 12" id="KW-1133">Transmembrane helix</keyword>
<evidence type="ECO:0000313" key="15">
    <source>
        <dbReference type="Proteomes" id="UP000009183"/>
    </source>
</evidence>
<keyword evidence="5" id="KW-0805">Transcription regulation</keyword>
<feature type="region of interest" description="Disordered" evidence="11">
    <location>
        <begin position="469"/>
        <end position="505"/>
    </location>
</feature>
<evidence type="ECO:0000256" key="6">
    <source>
        <dbReference type="ARBA" id="ARBA00023125"/>
    </source>
</evidence>
<keyword evidence="6" id="KW-0238">DNA-binding</keyword>
<sequence length="628" mass="69720">MSGGGMIGMASESLPVGFRFHPTDEELVDHYLKLKILGMNSHVDIIPEVDVCKWEPWDLPVLSVIQTNDPEWFFFCPPDYKYPTGRRSNRATEAGYWKPTGKDRNIKSRATKELLGTKKTLVFYRGRAPQSVRTNWVMHEYRAAIASLPANKAYVLCRLKRKTDENTGPDIPPETNVNGMLPELSIIQATSLMNMEVDNSSTGIVFNMDGLANMVTLGGEPSHHASISASNIGNYQVEEPTPEMDPLIQDLFNEPTFIPADYDFSSDTEQGPHLDLPFANGFNNVCERTLFQDGSSEPDDDVSRFLNTLIVDQDEHPFGELASQRSSPVDSGNLRYGSIGKLSARPQSPLKGVYGKGGGSSSDTDTEVLQVQYSQSRKTSSLINGVSHSKHCMPSPMARRSYATSQLSSINQHRKENKSSLHDESRRFAAPSIERLDNFVAQRVAPKSVKLEGNVSKTDIPQALTKLSCSMSKSEEKPVSTKAKEMTEYDSATDHNKDSIKESKKDCEVTQKANVKLSPKSIWNVPVGSNQKGFFNCPETASVSHEQSSSPDYLVNLLVGMLLFVILIAVMVLDINAKVSKPLQDIWVLQAVWIVDVTLVKTQEKQVGFGVWRYLKLKVGRILRNGHA</sequence>